<reference evidence="3" key="1">
    <citation type="submission" date="2025-08" db="UniProtKB">
        <authorList>
            <consortium name="Ensembl"/>
        </authorList>
    </citation>
    <scope>IDENTIFICATION</scope>
</reference>
<keyword evidence="2" id="KW-1133">Transmembrane helix</keyword>
<evidence type="ECO:0000256" key="1">
    <source>
        <dbReference type="SAM" id="MobiDB-lite"/>
    </source>
</evidence>
<keyword evidence="2" id="KW-0812">Transmembrane</keyword>
<reference evidence="3" key="2">
    <citation type="submission" date="2025-09" db="UniProtKB">
        <authorList>
            <consortium name="Ensembl"/>
        </authorList>
    </citation>
    <scope>IDENTIFICATION</scope>
</reference>
<protein>
    <recommendedName>
        <fullName evidence="5">Transmembrane protein 221</fullName>
    </recommendedName>
</protein>
<keyword evidence="4" id="KW-1185">Reference proteome</keyword>
<dbReference type="InterPro" id="IPR053101">
    <property type="entry name" value="TM221"/>
</dbReference>
<name>A0A670Y1C7_PSETE</name>
<feature type="region of interest" description="Disordered" evidence="1">
    <location>
        <begin position="184"/>
        <end position="222"/>
    </location>
</feature>
<dbReference type="InterPro" id="IPR029201">
    <property type="entry name" value="Jiraiya"/>
</dbReference>
<evidence type="ECO:0000313" key="3">
    <source>
        <dbReference type="Ensembl" id="ENSPTXP00000003092.1"/>
    </source>
</evidence>
<dbReference type="PANTHER" id="PTHR36132">
    <property type="entry name" value="TRANSMEMBRANE PROTEIN 221"/>
    <property type="match status" value="1"/>
</dbReference>
<dbReference type="Ensembl" id="ENSPTXT00000003182.1">
    <property type="protein sequence ID" value="ENSPTXP00000003092.1"/>
    <property type="gene ID" value="ENSPTXG00000002354.1"/>
</dbReference>
<feature type="transmembrane region" description="Helical" evidence="2">
    <location>
        <begin position="116"/>
        <end position="138"/>
    </location>
</feature>
<accession>A0A670Y1C7</accession>
<sequence>MSLWDPARYPAPRGCTGKDSFLADFGGKKERFLQLLLLSLHEAKSLSLSLSPENRAGDGILRSHIKNDQSVGKRGTEFSCSHHQSKFILVVLIKNILFLCYRGDWFLLESRKVRHVAVGVFCCAVLAYLAALSTYVTMAFQRETGITCACIFSSGVVVLIITVIHVLIRASKATQRSVSHNLYENDSAQSGETPTVVPPSDAPKMASSQSRAGTQDPGNIDL</sequence>
<keyword evidence="2" id="KW-0472">Membrane</keyword>
<organism evidence="3 4">
    <name type="scientific">Pseudonaja textilis</name>
    <name type="common">Eastern brown snake</name>
    <dbReference type="NCBI Taxonomy" id="8673"/>
    <lineage>
        <taxon>Eukaryota</taxon>
        <taxon>Metazoa</taxon>
        <taxon>Chordata</taxon>
        <taxon>Craniata</taxon>
        <taxon>Vertebrata</taxon>
        <taxon>Euteleostomi</taxon>
        <taxon>Lepidosauria</taxon>
        <taxon>Squamata</taxon>
        <taxon>Bifurcata</taxon>
        <taxon>Unidentata</taxon>
        <taxon>Episquamata</taxon>
        <taxon>Toxicofera</taxon>
        <taxon>Serpentes</taxon>
        <taxon>Colubroidea</taxon>
        <taxon>Elapidae</taxon>
        <taxon>Hydrophiinae</taxon>
        <taxon>Pseudonaja</taxon>
    </lineage>
</organism>
<dbReference type="Proteomes" id="UP000472273">
    <property type="component" value="Unplaced"/>
</dbReference>
<dbReference type="GeneTree" id="ENSGT00950000185950"/>
<feature type="compositionally biased region" description="Polar residues" evidence="1">
    <location>
        <begin position="206"/>
        <end position="222"/>
    </location>
</feature>
<evidence type="ECO:0000256" key="2">
    <source>
        <dbReference type="SAM" id="Phobius"/>
    </source>
</evidence>
<dbReference type="AlphaFoldDB" id="A0A670Y1C7"/>
<dbReference type="Pfam" id="PF15038">
    <property type="entry name" value="Jiraiya"/>
    <property type="match status" value="1"/>
</dbReference>
<feature type="compositionally biased region" description="Polar residues" evidence="1">
    <location>
        <begin position="184"/>
        <end position="193"/>
    </location>
</feature>
<proteinExistence type="predicted"/>
<dbReference type="PANTHER" id="PTHR36132:SF1">
    <property type="entry name" value="TRANSMEMBRANE PROTEIN 221"/>
    <property type="match status" value="1"/>
</dbReference>
<evidence type="ECO:0008006" key="5">
    <source>
        <dbReference type="Google" id="ProtNLM"/>
    </source>
</evidence>
<feature type="transmembrane region" description="Helical" evidence="2">
    <location>
        <begin position="144"/>
        <end position="168"/>
    </location>
</feature>
<evidence type="ECO:0000313" key="4">
    <source>
        <dbReference type="Proteomes" id="UP000472273"/>
    </source>
</evidence>